<gene>
    <name evidence="2" type="ORF">EBO34_16710</name>
</gene>
<dbReference type="Proteomes" id="UP000278746">
    <property type="component" value="Unassembled WGS sequence"/>
</dbReference>
<feature type="transmembrane region" description="Helical" evidence="1">
    <location>
        <begin position="12"/>
        <end position="32"/>
    </location>
</feature>
<keyword evidence="3" id="KW-1185">Reference proteome</keyword>
<feature type="transmembrane region" description="Helical" evidence="1">
    <location>
        <begin position="77"/>
        <end position="94"/>
    </location>
</feature>
<evidence type="ECO:0000313" key="3">
    <source>
        <dbReference type="Proteomes" id="UP000278746"/>
    </source>
</evidence>
<dbReference type="RefSeq" id="WP_122900699.1">
    <property type="nucleotide sequence ID" value="NZ_RHIB01000003.1"/>
</dbReference>
<reference evidence="2 3" key="1">
    <citation type="submission" date="2018-10" db="EMBL/GenBank/DDBJ databases">
        <title>Bacillus Keqinensis sp. nov., a moderately halophilic bacterium isolated from a saline-alkaline lake.</title>
        <authorList>
            <person name="Wang H."/>
        </authorList>
    </citation>
    <scope>NUCLEOTIDE SEQUENCE [LARGE SCALE GENOMIC DNA]</scope>
    <source>
        <strain evidence="2 3">KQ-3</strain>
    </source>
</reference>
<dbReference type="AlphaFoldDB" id="A0A3M7TN81"/>
<keyword evidence="1" id="KW-0812">Transmembrane</keyword>
<keyword evidence="1" id="KW-0472">Membrane</keyword>
<protein>
    <submittedName>
        <fullName evidence="2">Uncharacterized protein</fullName>
    </submittedName>
</protein>
<evidence type="ECO:0000256" key="1">
    <source>
        <dbReference type="SAM" id="Phobius"/>
    </source>
</evidence>
<evidence type="ECO:0000313" key="2">
    <source>
        <dbReference type="EMBL" id="RNA66848.1"/>
    </source>
</evidence>
<dbReference type="EMBL" id="RHIB01000003">
    <property type="protein sequence ID" value="RNA66848.1"/>
    <property type="molecule type" value="Genomic_DNA"/>
</dbReference>
<accession>A0A3M7TN81</accession>
<name>A0A3M7TN81_9BACI</name>
<keyword evidence="1" id="KW-1133">Transmembrane helix</keyword>
<proteinExistence type="predicted"/>
<sequence length="97" mass="11032">MTTKKWTIIQILSIMYLLGLVIGSSYFGARYYDVMSNFAQQHTWVVILILITAGIALLLFVLGFVVRKEGELNKQTVVTTVSMIVVFGVFLYFFQGR</sequence>
<organism evidence="2 3">
    <name type="scientific">Alteribacter keqinensis</name>
    <dbReference type="NCBI Taxonomy" id="2483800"/>
    <lineage>
        <taxon>Bacteria</taxon>
        <taxon>Bacillati</taxon>
        <taxon>Bacillota</taxon>
        <taxon>Bacilli</taxon>
        <taxon>Bacillales</taxon>
        <taxon>Bacillaceae</taxon>
        <taxon>Alteribacter</taxon>
    </lineage>
</organism>
<feature type="transmembrane region" description="Helical" evidence="1">
    <location>
        <begin position="44"/>
        <end position="65"/>
    </location>
</feature>
<dbReference type="OrthoDB" id="9874368at2"/>
<comment type="caution">
    <text evidence="2">The sequence shown here is derived from an EMBL/GenBank/DDBJ whole genome shotgun (WGS) entry which is preliminary data.</text>
</comment>